<dbReference type="InterPro" id="IPR050508">
    <property type="entry name" value="Methyltransf_Superfamily"/>
</dbReference>
<dbReference type="AlphaFoldDB" id="A0A5R9L8T7"/>
<dbReference type="PANTHER" id="PTHR42912:SF93">
    <property type="entry name" value="N6-ADENOSINE-METHYLTRANSFERASE TMT1A"/>
    <property type="match status" value="1"/>
</dbReference>
<gene>
    <name evidence="2" type="ORF">FE839_22570</name>
</gene>
<accession>A0A5R9L8T7</accession>
<keyword evidence="3" id="KW-1185">Reference proteome</keyword>
<comment type="caution">
    <text evidence="2">The sequence shown here is derived from an EMBL/GenBank/DDBJ whole genome shotgun (WGS) entry which is preliminary data.</text>
</comment>
<dbReference type="RefSeq" id="WP_138362996.1">
    <property type="nucleotide sequence ID" value="NZ_JBCIVH010000053.1"/>
</dbReference>
<dbReference type="InterPro" id="IPR013216">
    <property type="entry name" value="Methyltransf_11"/>
</dbReference>
<keyword evidence="2" id="KW-0808">Transferase</keyword>
<feature type="domain" description="Methyltransferase type 11" evidence="1">
    <location>
        <begin position="49"/>
        <end position="145"/>
    </location>
</feature>
<sequence length="256" mass="27924">MTTRSHHDNVEKQFGSQASAYLTSAVHASGRDLQRLAERLADFPQAQVLDMGCGAGHASFAAAGKVAQVTAYDLSRQMLDVVVQAAGDKGLANIVTQQGYAESLPFADSSFDVVISRYSAHHWHDVGQALREVKRVLKPGGVLIIMDVMSPGHPVRDVWLQTVEALRDTSHVRNYSSGEWLAMANEAGLAINHLLTDRLPLAFSSWVARMRTPAALVEAIRLYQESASAEVKAYFALQQDGSFTSDTIMFEAHKAL</sequence>
<evidence type="ECO:0000313" key="2">
    <source>
        <dbReference type="EMBL" id="TLV05874.1"/>
    </source>
</evidence>
<keyword evidence="2" id="KW-0489">Methyltransferase</keyword>
<dbReference type="Pfam" id="PF08241">
    <property type="entry name" value="Methyltransf_11"/>
    <property type="match status" value="1"/>
</dbReference>
<dbReference type="EMBL" id="VCHQ01000036">
    <property type="protein sequence ID" value="TLV05874.1"/>
    <property type="molecule type" value="Genomic_DNA"/>
</dbReference>
<dbReference type="InterPro" id="IPR029063">
    <property type="entry name" value="SAM-dependent_MTases_sf"/>
</dbReference>
<dbReference type="PANTHER" id="PTHR42912">
    <property type="entry name" value="METHYLTRANSFERASE"/>
    <property type="match status" value="1"/>
</dbReference>
<dbReference type="SUPFAM" id="SSF53335">
    <property type="entry name" value="S-adenosyl-L-methionine-dependent methyltransferases"/>
    <property type="match status" value="1"/>
</dbReference>
<dbReference type="CDD" id="cd02440">
    <property type="entry name" value="AdoMet_MTases"/>
    <property type="match status" value="1"/>
</dbReference>
<evidence type="ECO:0000259" key="1">
    <source>
        <dbReference type="Pfam" id="PF08241"/>
    </source>
</evidence>
<dbReference type="Proteomes" id="UP000307430">
    <property type="component" value="Unassembled WGS sequence"/>
</dbReference>
<dbReference type="Gene3D" id="3.40.50.150">
    <property type="entry name" value="Vaccinia Virus protein VP39"/>
    <property type="match status" value="1"/>
</dbReference>
<proteinExistence type="predicted"/>
<organism evidence="2 3">
    <name type="scientific">Klebsiella indica</name>
    <dbReference type="NCBI Taxonomy" id="2582917"/>
    <lineage>
        <taxon>Bacteria</taxon>
        <taxon>Pseudomonadati</taxon>
        <taxon>Pseudomonadota</taxon>
        <taxon>Gammaproteobacteria</taxon>
        <taxon>Enterobacterales</taxon>
        <taxon>Enterobacteriaceae</taxon>
        <taxon>Klebsiella/Raoultella group</taxon>
        <taxon>Klebsiella</taxon>
    </lineage>
</organism>
<protein>
    <submittedName>
        <fullName evidence="2">Methyltransferase domain-containing protein</fullName>
    </submittedName>
</protein>
<evidence type="ECO:0000313" key="3">
    <source>
        <dbReference type="Proteomes" id="UP000307430"/>
    </source>
</evidence>
<dbReference type="GO" id="GO:0008757">
    <property type="term" value="F:S-adenosylmethionine-dependent methyltransferase activity"/>
    <property type="evidence" value="ECO:0007669"/>
    <property type="project" value="InterPro"/>
</dbReference>
<name>A0A5R9L8T7_9ENTR</name>
<reference evidence="2 3" key="1">
    <citation type="submission" date="2019-05" db="EMBL/GenBank/DDBJ databases">
        <title>Genome sequence of Klebsiella sp strain TOUT106.</title>
        <authorList>
            <person name="Rahi P."/>
            <person name="Chaudhari D."/>
        </authorList>
    </citation>
    <scope>NUCLEOTIDE SEQUENCE [LARGE SCALE GENOMIC DNA]</scope>
    <source>
        <strain evidence="2 3">TOUT106</strain>
    </source>
</reference>
<dbReference type="GO" id="GO:0032259">
    <property type="term" value="P:methylation"/>
    <property type="evidence" value="ECO:0007669"/>
    <property type="project" value="UniProtKB-KW"/>
</dbReference>